<comment type="subcellular location">
    <subcellularLocation>
        <location evidence="2">Membrane</location>
        <topology evidence="2">Multi-pass membrane protein</topology>
    </subcellularLocation>
</comment>
<keyword evidence="8 11" id="KW-1133">Transmembrane helix</keyword>
<dbReference type="Pfam" id="PF02163">
    <property type="entry name" value="Peptidase_M50"/>
    <property type="match status" value="1"/>
</dbReference>
<protein>
    <submittedName>
        <fullName evidence="13">Site-2 protease family protein</fullName>
    </submittedName>
</protein>
<comment type="caution">
    <text evidence="13">The sequence shown here is derived from an EMBL/GenBank/DDBJ whole genome shotgun (WGS) entry which is preliminary data.</text>
</comment>
<evidence type="ECO:0000256" key="9">
    <source>
        <dbReference type="ARBA" id="ARBA00023049"/>
    </source>
</evidence>
<dbReference type="Pfam" id="PF17820">
    <property type="entry name" value="PDZ_6"/>
    <property type="match status" value="1"/>
</dbReference>
<dbReference type="InterPro" id="IPR004387">
    <property type="entry name" value="Pept_M50_Zn"/>
</dbReference>
<proteinExistence type="inferred from homology"/>
<dbReference type="Proteomes" id="UP000526033">
    <property type="component" value="Unassembled WGS sequence"/>
</dbReference>
<evidence type="ECO:0000256" key="7">
    <source>
        <dbReference type="ARBA" id="ARBA00022833"/>
    </source>
</evidence>
<evidence type="ECO:0000256" key="5">
    <source>
        <dbReference type="ARBA" id="ARBA00022692"/>
    </source>
</evidence>
<dbReference type="SMART" id="SM00228">
    <property type="entry name" value="PDZ"/>
    <property type="match status" value="1"/>
</dbReference>
<comment type="similarity">
    <text evidence="3">Belongs to the peptidase M50B family.</text>
</comment>
<dbReference type="Gene3D" id="2.30.42.10">
    <property type="match status" value="1"/>
</dbReference>
<dbReference type="GO" id="GO:0004222">
    <property type="term" value="F:metalloendopeptidase activity"/>
    <property type="evidence" value="ECO:0007669"/>
    <property type="project" value="InterPro"/>
</dbReference>
<dbReference type="InterPro" id="IPR008915">
    <property type="entry name" value="Peptidase_M50"/>
</dbReference>
<evidence type="ECO:0000259" key="12">
    <source>
        <dbReference type="PROSITE" id="PS50106"/>
    </source>
</evidence>
<organism evidence="13 14">
    <name type="scientific">candidate division WWE3 bacterium</name>
    <dbReference type="NCBI Taxonomy" id="2053526"/>
    <lineage>
        <taxon>Bacteria</taxon>
        <taxon>Katanobacteria</taxon>
    </lineage>
</organism>
<evidence type="ECO:0000256" key="8">
    <source>
        <dbReference type="ARBA" id="ARBA00022989"/>
    </source>
</evidence>
<reference evidence="13 14" key="1">
    <citation type="journal article" date="2020" name="Biotechnol. Biofuels">
        <title>New insights from the biogas microbiome by comprehensive genome-resolved metagenomics of nearly 1600 species originating from multiple anaerobic digesters.</title>
        <authorList>
            <person name="Campanaro S."/>
            <person name="Treu L."/>
            <person name="Rodriguez-R L.M."/>
            <person name="Kovalovszki A."/>
            <person name="Ziels R.M."/>
            <person name="Maus I."/>
            <person name="Zhu X."/>
            <person name="Kougias P.G."/>
            <person name="Basile A."/>
            <person name="Luo G."/>
            <person name="Schluter A."/>
            <person name="Konstantinidis K.T."/>
            <person name="Angelidaki I."/>
        </authorList>
    </citation>
    <scope>NUCLEOTIDE SEQUENCE [LARGE SCALE GENOMIC DNA]</scope>
    <source>
        <strain evidence="13">AS27yjCOA_165</strain>
    </source>
</reference>
<dbReference type="AlphaFoldDB" id="A0A7X9DKW8"/>
<dbReference type="EMBL" id="JAAZNL010000025">
    <property type="protein sequence ID" value="NMB70075.1"/>
    <property type="molecule type" value="Genomic_DNA"/>
</dbReference>
<feature type="transmembrane region" description="Helical" evidence="11">
    <location>
        <begin position="358"/>
        <end position="377"/>
    </location>
</feature>
<dbReference type="InterPro" id="IPR001478">
    <property type="entry name" value="PDZ"/>
</dbReference>
<comment type="cofactor">
    <cofactor evidence="1">
        <name>Zn(2+)</name>
        <dbReference type="ChEBI" id="CHEBI:29105"/>
    </cofactor>
</comment>
<feature type="transmembrane region" description="Helical" evidence="11">
    <location>
        <begin position="97"/>
        <end position="118"/>
    </location>
</feature>
<dbReference type="GO" id="GO:0016020">
    <property type="term" value="C:membrane"/>
    <property type="evidence" value="ECO:0007669"/>
    <property type="project" value="UniProtKB-SubCell"/>
</dbReference>
<dbReference type="SUPFAM" id="SSF50156">
    <property type="entry name" value="PDZ domain-like"/>
    <property type="match status" value="1"/>
</dbReference>
<evidence type="ECO:0000313" key="14">
    <source>
        <dbReference type="Proteomes" id="UP000526033"/>
    </source>
</evidence>
<evidence type="ECO:0000256" key="1">
    <source>
        <dbReference type="ARBA" id="ARBA00001947"/>
    </source>
</evidence>
<dbReference type="GO" id="GO:0006508">
    <property type="term" value="P:proteolysis"/>
    <property type="evidence" value="ECO:0007669"/>
    <property type="project" value="UniProtKB-KW"/>
</dbReference>
<keyword evidence="10 11" id="KW-0472">Membrane</keyword>
<keyword evidence="4 13" id="KW-0645">Protease</keyword>
<dbReference type="PANTHER" id="PTHR42837:SF2">
    <property type="entry name" value="MEMBRANE METALLOPROTEASE ARASP2, CHLOROPLASTIC-RELATED"/>
    <property type="match status" value="1"/>
</dbReference>
<dbReference type="InterPro" id="IPR041489">
    <property type="entry name" value="PDZ_6"/>
</dbReference>
<gene>
    <name evidence="13" type="ORF">GYA27_02635</name>
</gene>
<sequence length="380" mass="41936">MTLLIFGLILSVLVLVHEFGHYIVAKKLGIKVEEFGLGIPPRLIGKRIGETIYSLNLLPFGGFVRLEGEDPEEVLENPQIANDAHSFQMKSPLQRSLVLVAGVFMNMVLAITIFYFVLGSTGFKTAYISMFFDYNFRFGKENVVGSVITSLQEGSAAEKSKMEVGEAIVEINGEPVNNVQDVRRILKGLEGKEVYVFLMDVRKENNNIRKVTAIPQKDSNGDAVLGVYLSKAVQIDYSNGINKYLAGFLHTYNVTDYSLKALSEVVSLSLKNKTLEPVSESVAGPVGMYNIVGSVLDYGGDRVVYTILDFVALMSASLAFMNIMPFPALDGGRLVFVIYEGITKRKVNPNIELNIHKIGFMVLLGLLVLITIKDVLFSNL</sequence>
<evidence type="ECO:0000313" key="13">
    <source>
        <dbReference type="EMBL" id="NMB70075.1"/>
    </source>
</evidence>
<evidence type="ECO:0000256" key="2">
    <source>
        <dbReference type="ARBA" id="ARBA00004141"/>
    </source>
</evidence>
<name>A0A7X9DKW8_UNCKA</name>
<feature type="domain" description="PDZ" evidence="12">
    <location>
        <begin position="145"/>
        <end position="179"/>
    </location>
</feature>
<keyword evidence="5 11" id="KW-0812">Transmembrane</keyword>
<evidence type="ECO:0000256" key="3">
    <source>
        <dbReference type="ARBA" id="ARBA00007931"/>
    </source>
</evidence>
<evidence type="ECO:0000256" key="11">
    <source>
        <dbReference type="SAM" id="Phobius"/>
    </source>
</evidence>
<accession>A0A7X9DKW8</accession>
<keyword evidence="6" id="KW-0378">Hydrolase</keyword>
<dbReference type="PANTHER" id="PTHR42837">
    <property type="entry name" value="REGULATOR OF SIGMA-E PROTEASE RSEP"/>
    <property type="match status" value="1"/>
</dbReference>
<dbReference type="InterPro" id="IPR036034">
    <property type="entry name" value="PDZ_sf"/>
</dbReference>
<keyword evidence="7" id="KW-0862">Zinc</keyword>
<evidence type="ECO:0000256" key="4">
    <source>
        <dbReference type="ARBA" id="ARBA00022670"/>
    </source>
</evidence>
<evidence type="ECO:0000256" key="6">
    <source>
        <dbReference type="ARBA" id="ARBA00022801"/>
    </source>
</evidence>
<dbReference type="CDD" id="cd06163">
    <property type="entry name" value="S2P-M50_PDZ_RseP-like"/>
    <property type="match status" value="1"/>
</dbReference>
<dbReference type="PROSITE" id="PS50106">
    <property type="entry name" value="PDZ"/>
    <property type="match status" value="1"/>
</dbReference>
<evidence type="ECO:0000256" key="10">
    <source>
        <dbReference type="ARBA" id="ARBA00023136"/>
    </source>
</evidence>
<keyword evidence="9" id="KW-0482">Metalloprotease</keyword>